<keyword evidence="3" id="KW-1185">Reference proteome</keyword>
<organism evidence="2 3">
    <name type="scientific">Xenorhabdus yunnanensis</name>
    <dbReference type="NCBI Taxonomy" id="3025878"/>
    <lineage>
        <taxon>Bacteria</taxon>
        <taxon>Pseudomonadati</taxon>
        <taxon>Pseudomonadota</taxon>
        <taxon>Gammaproteobacteria</taxon>
        <taxon>Enterobacterales</taxon>
        <taxon>Morganellaceae</taxon>
        <taxon>Xenorhabdus</taxon>
    </lineage>
</organism>
<dbReference type="EMBL" id="JAQRFI010000022">
    <property type="protein sequence ID" value="MDC9589784.1"/>
    <property type="molecule type" value="Genomic_DNA"/>
</dbReference>
<evidence type="ECO:0000313" key="2">
    <source>
        <dbReference type="EMBL" id="MDC9589784.1"/>
    </source>
</evidence>
<dbReference type="RefSeq" id="WP_273555100.1">
    <property type="nucleotide sequence ID" value="NZ_JAQRFI010000022.1"/>
</dbReference>
<sequence length="133" mass="14815">MKKFILLVLLCVPGLAVSATKETSQKALDYCATVESWAAQKVIDAEWKKNKQLDRAKASSSLLNRTKLVRGKNAIQLGEWGQLYTQTIEVSIPYIGNQKKSTQFLVSSIISAEECSLTEPAYIDITPGRYIFN</sequence>
<proteinExistence type="predicted"/>
<evidence type="ECO:0000313" key="3">
    <source>
        <dbReference type="Proteomes" id="UP001217178"/>
    </source>
</evidence>
<protein>
    <recommendedName>
        <fullName evidence="4">Protein YebF</fullName>
    </recommendedName>
</protein>
<feature type="signal peptide" evidence="1">
    <location>
        <begin position="1"/>
        <end position="18"/>
    </location>
</feature>
<gene>
    <name evidence="2" type="ORF">PSI23_10865</name>
</gene>
<comment type="caution">
    <text evidence="2">The sequence shown here is derived from an EMBL/GenBank/DDBJ whole genome shotgun (WGS) entry which is preliminary data.</text>
</comment>
<reference evidence="2 3" key="1">
    <citation type="submission" date="2023-02" db="EMBL/GenBank/DDBJ databases">
        <title>Entomopathogenic bacteria.</title>
        <authorList>
            <person name="Machado R.A."/>
        </authorList>
    </citation>
    <scope>NUCLEOTIDE SEQUENCE [LARGE SCALE GENOMIC DNA]</scope>
    <source>
        <strain evidence="2 3">XENO-10</strain>
    </source>
</reference>
<feature type="chain" id="PRO_5046075951" description="Protein YebF" evidence="1">
    <location>
        <begin position="19"/>
        <end position="133"/>
    </location>
</feature>
<evidence type="ECO:0008006" key="4">
    <source>
        <dbReference type="Google" id="ProtNLM"/>
    </source>
</evidence>
<dbReference type="Proteomes" id="UP001217178">
    <property type="component" value="Unassembled WGS sequence"/>
</dbReference>
<name>A0ABT5LIU5_9GAMM</name>
<accession>A0ABT5LIU5</accession>
<evidence type="ECO:0000256" key="1">
    <source>
        <dbReference type="SAM" id="SignalP"/>
    </source>
</evidence>
<keyword evidence="1" id="KW-0732">Signal</keyword>